<name>A0AC58TXC4_TOBAC</name>
<sequence length="425" mass="49218">MVGYGCYCFLDGYSGYNQIPVALEDVEKSTFTCPSDLNGKYLEVFMDDLTLLGGDFEDCLKNLELVLEHCEATHLVLNWKKCHFMVEEGNCIGPQAKDANFVFNVECLRAFKLIKEKLEGHIKSVVDHLSRLEKPPVELVDVREEFTDEQIFSIAAVSERPPWYADVANCLANGRLPCDFSRDQRRKLQDGVIRRCVPERDMESILSHCHDGAAGGHYGENCIASKVMEADFYWPTLYKDAWAYVPAYGKCQRTRNISKRDEMSLNSILVLEIFDVWGIHFMGPFPLSFSHEYILVAIDYVSKWIETILIRTNDAWVTVSASRKDWFVKLEEALWAYRTAFKTTIGTSPFKLVYKKSCHLPIELEHKAYWAIKMLNLDLSLACKHVLVQMNELEELRLDAYENARIFKEKTKRWHDRLIKPRELH</sequence>
<protein>
    <submittedName>
        <fullName evidence="2">Uncharacterized protein LOC142177311</fullName>
    </submittedName>
</protein>
<keyword evidence="1" id="KW-1185">Reference proteome</keyword>
<accession>A0AC58TXC4</accession>
<organism evidence="1 2">
    <name type="scientific">Nicotiana tabacum</name>
    <name type="common">Common tobacco</name>
    <dbReference type="NCBI Taxonomy" id="4097"/>
    <lineage>
        <taxon>Eukaryota</taxon>
        <taxon>Viridiplantae</taxon>
        <taxon>Streptophyta</taxon>
        <taxon>Embryophyta</taxon>
        <taxon>Tracheophyta</taxon>
        <taxon>Spermatophyta</taxon>
        <taxon>Magnoliopsida</taxon>
        <taxon>eudicotyledons</taxon>
        <taxon>Gunneridae</taxon>
        <taxon>Pentapetalae</taxon>
        <taxon>asterids</taxon>
        <taxon>lamiids</taxon>
        <taxon>Solanales</taxon>
        <taxon>Solanaceae</taxon>
        <taxon>Nicotianoideae</taxon>
        <taxon>Nicotianeae</taxon>
        <taxon>Nicotiana</taxon>
    </lineage>
</organism>
<gene>
    <name evidence="2" type="primary">LOC142177311</name>
</gene>
<reference evidence="1" key="1">
    <citation type="journal article" date="2014" name="Nat. Commun.">
        <title>The tobacco genome sequence and its comparison with those of tomato and potato.</title>
        <authorList>
            <person name="Sierro N."/>
            <person name="Battey J.N."/>
            <person name="Ouadi S."/>
            <person name="Bakaher N."/>
            <person name="Bovet L."/>
            <person name="Willig A."/>
            <person name="Goepfert S."/>
            <person name="Peitsch M.C."/>
            <person name="Ivanov N.V."/>
        </authorList>
    </citation>
    <scope>NUCLEOTIDE SEQUENCE [LARGE SCALE GENOMIC DNA]</scope>
</reference>
<reference evidence="2" key="2">
    <citation type="submission" date="2025-08" db="UniProtKB">
        <authorList>
            <consortium name="RefSeq"/>
        </authorList>
    </citation>
    <scope>IDENTIFICATION</scope>
    <source>
        <tissue evidence="2">Leaf</tissue>
    </source>
</reference>
<proteinExistence type="predicted"/>
<dbReference type="RefSeq" id="XP_075101887.1">
    <property type="nucleotide sequence ID" value="XM_075245786.1"/>
</dbReference>
<evidence type="ECO:0000313" key="2">
    <source>
        <dbReference type="RefSeq" id="XP_075101887.1"/>
    </source>
</evidence>
<dbReference type="Proteomes" id="UP000790787">
    <property type="component" value="Chromosome 23"/>
</dbReference>
<evidence type="ECO:0000313" key="1">
    <source>
        <dbReference type="Proteomes" id="UP000790787"/>
    </source>
</evidence>